<comment type="caution">
    <text evidence="1">The sequence shown here is derived from an EMBL/GenBank/DDBJ whole genome shotgun (WGS) entry which is preliminary data.</text>
</comment>
<dbReference type="EMBL" id="JMTM01000017">
    <property type="protein sequence ID" value="OAZ04602.1"/>
    <property type="molecule type" value="Genomic_DNA"/>
</dbReference>
<sequence>MKKVVLLFCVLGIISCKKSEVAFAEAQPEKTSDLSSFPKHLLGEYYNVEQEKGLKISPFQIIRTMVMKDTFSRKDLSKYERITEDTLTNLQTSEKYVIKKINDSLFTNYVFVDTVFTINKDNVLRKMKGYYFLNSKSNNDLWLVKKLFLQKGQLSINDVAANEDIALLEEITATKRDTTSPFIVQPTKKQFRAFIKKNGFSEGEVYLKK</sequence>
<dbReference type="OrthoDB" id="1358039at2"/>
<accession>A0A199XT54</accession>
<dbReference type="AlphaFoldDB" id="A0A199XT54"/>
<reference evidence="1 2" key="1">
    <citation type="submission" date="2016-06" db="EMBL/GenBank/DDBJ databases">
        <title>Draft genome sequence of Flavobacterium succinicans strain DD5b.</title>
        <authorList>
            <person name="Poehlein A."/>
            <person name="Daniel R."/>
            <person name="Simeonova D.D."/>
        </authorList>
    </citation>
    <scope>NUCLEOTIDE SEQUENCE [LARGE SCALE GENOMIC DNA]</scope>
    <source>
        <strain evidence="1 2">DD5b</strain>
    </source>
</reference>
<protein>
    <recommendedName>
        <fullName evidence="3">Lipoprotein</fullName>
    </recommendedName>
</protein>
<dbReference type="PROSITE" id="PS51257">
    <property type="entry name" value="PROKAR_LIPOPROTEIN"/>
    <property type="match status" value="1"/>
</dbReference>
<dbReference type="Proteomes" id="UP000093807">
    <property type="component" value="Unassembled WGS sequence"/>
</dbReference>
<keyword evidence="2" id="KW-1185">Reference proteome</keyword>
<evidence type="ECO:0000313" key="1">
    <source>
        <dbReference type="EMBL" id="OAZ04602.1"/>
    </source>
</evidence>
<gene>
    <name evidence="1" type="ORF">FLB_04440</name>
</gene>
<name>A0A199XT54_9FLAO</name>
<dbReference type="PATRIC" id="fig|29536.5.peg.472"/>
<evidence type="ECO:0000313" key="2">
    <source>
        <dbReference type="Proteomes" id="UP000093807"/>
    </source>
</evidence>
<proteinExistence type="predicted"/>
<dbReference type="RefSeq" id="WP_064714336.1">
    <property type="nucleotide sequence ID" value="NZ_JMTM01000017.1"/>
</dbReference>
<organism evidence="1 2">
    <name type="scientific">Flavobacterium succinicans</name>
    <dbReference type="NCBI Taxonomy" id="29536"/>
    <lineage>
        <taxon>Bacteria</taxon>
        <taxon>Pseudomonadati</taxon>
        <taxon>Bacteroidota</taxon>
        <taxon>Flavobacteriia</taxon>
        <taxon>Flavobacteriales</taxon>
        <taxon>Flavobacteriaceae</taxon>
        <taxon>Flavobacterium</taxon>
    </lineage>
</organism>
<evidence type="ECO:0008006" key="3">
    <source>
        <dbReference type="Google" id="ProtNLM"/>
    </source>
</evidence>